<dbReference type="Proteomes" id="UP000663891">
    <property type="component" value="Unassembled WGS sequence"/>
</dbReference>
<organism evidence="4 5">
    <name type="scientific">Adineta steineri</name>
    <dbReference type="NCBI Taxonomy" id="433720"/>
    <lineage>
        <taxon>Eukaryota</taxon>
        <taxon>Metazoa</taxon>
        <taxon>Spiralia</taxon>
        <taxon>Gnathifera</taxon>
        <taxon>Rotifera</taxon>
        <taxon>Eurotatoria</taxon>
        <taxon>Bdelloidea</taxon>
        <taxon>Adinetida</taxon>
        <taxon>Adinetidae</taxon>
        <taxon>Adineta</taxon>
    </lineage>
</organism>
<proteinExistence type="predicted"/>
<dbReference type="OrthoDB" id="1600564at2759"/>
<dbReference type="PANTHER" id="PTHR45648:SF22">
    <property type="entry name" value="GDSL LIPASE_ACYLHYDROLASE FAMILY PROTEIN (AFU_ORTHOLOGUE AFUA_4G14700)"/>
    <property type="match status" value="1"/>
</dbReference>
<dbReference type="Pfam" id="PF00657">
    <property type="entry name" value="Lipase_GDSL"/>
    <property type="match status" value="1"/>
</dbReference>
<evidence type="ECO:0000313" key="5">
    <source>
        <dbReference type="Proteomes" id="UP000663881"/>
    </source>
</evidence>
<keyword evidence="2" id="KW-0732">Signal</keyword>
<name>A0A818Y6A8_9BILA</name>
<dbReference type="Proteomes" id="UP000663881">
    <property type="component" value="Unassembled WGS sequence"/>
</dbReference>
<dbReference type="EMBL" id="CAJNON010000178">
    <property type="protein sequence ID" value="CAF1071703.1"/>
    <property type="molecule type" value="Genomic_DNA"/>
</dbReference>
<dbReference type="InterPro" id="IPR036514">
    <property type="entry name" value="SGNH_hydro_sf"/>
</dbReference>
<dbReference type="Gene3D" id="3.40.50.1110">
    <property type="entry name" value="SGNH hydrolase"/>
    <property type="match status" value="1"/>
</dbReference>
<feature type="chain" id="PRO_5036234512" evidence="2">
    <location>
        <begin position="22"/>
        <end position="306"/>
    </location>
</feature>
<dbReference type="SUPFAM" id="SSF52266">
    <property type="entry name" value="SGNH hydrolase"/>
    <property type="match status" value="1"/>
</dbReference>
<protein>
    <submittedName>
        <fullName evidence="4">Uncharacterized protein</fullName>
    </submittedName>
</protein>
<dbReference type="AlphaFoldDB" id="A0A818Y6A8"/>
<dbReference type="InterPro" id="IPR001087">
    <property type="entry name" value="GDSL"/>
</dbReference>
<dbReference type="GO" id="GO:0016788">
    <property type="term" value="F:hydrolase activity, acting on ester bonds"/>
    <property type="evidence" value="ECO:0007669"/>
    <property type="project" value="InterPro"/>
</dbReference>
<dbReference type="CDD" id="cd01846">
    <property type="entry name" value="fatty_acyltransferase_like"/>
    <property type="match status" value="1"/>
</dbReference>
<evidence type="ECO:0000313" key="4">
    <source>
        <dbReference type="EMBL" id="CAF3748186.1"/>
    </source>
</evidence>
<evidence type="ECO:0000313" key="3">
    <source>
        <dbReference type="EMBL" id="CAF1071703.1"/>
    </source>
</evidence>
<accession>A0A818Y6A8</accession>
<comment type="caution">
    <text evidence="4">The sequence shown here is derived from an EMBL/GenBank/DDBJ whole genome shotgun (WGS) entry which is preliminary data.</text>
</comment>
<sequence>MPHSMFCLVLVFFFFLSTSLAQENIFSKNRFKNIIIFGDSYTDTGNVYRLTRRAWPLSPPYHRGRYCNGPNWVDQLRGSSVKNYAYGSATTDSNFVQGYTIGNVPVPGIRQQVQNYMKGWNSRFVSRPDTLHIVWIGGNDFIFNHSALPNLVVPSLMNSINDLVAKDAKHILVVDQVPAQYIPAGLALAPPAELAYLTAMYNTLLNASLHSIQQQYPQTSIHIFSINALVTKVVTTHSDYFANTTTNCWNVQNYTIVKNCENPNNFVFLDNIHFSNHVHTLIADPVQKFLLPSYAVNSASCYIRQA</sequence>
<gene>
    <name evidence="4" type="ORF">OKA104_LOCUS15522</name>
    <name evidence="3" type="ORF">VCS650_LOCUS18515</name>
</gene>
<dbReference type="PANTHER" id="PTHR45648">
    <property type="entry name" value="GDSL LIPASE/ACYLHYDROLASE FAMILY PROTEIN (AFU_ORTHOLOGUE AFUA_4G14700)"/>
    <property type="match status" value="1"/>
</dbReference>
<keyword evidence="1" id="KW-0378">Hydrolase</keyword>
<feature type="signal peptide" evidence="2">
    <location>
        <begin position="1"/>
        <end position="21"/>
    </location>
</feature>
<evidence type="ECO:0000256" key="1">
    <source>
        <dbReference type="ARBA" id="ARBA00022801"/>
    </source>
</evidence>
<dbReference type="InterPro" id="IPR051058">
    <property type="entry name" value="GDSL_Est/Lipase"/>
</dbReference>
<reference evidence="4" key="1">
    <citation type="submission" date="2021-02" db="EMBL/GenBank/DDBJ databases">
        <authorList>
            <person name="Nowell W R."/>
        </authorList>
    </citation>
    <scope>NUCLEOTIDE SEQUENCE</scope>
</reference>
<evidence type="ECO:0000256" key="2">
    <source>
        <dbReference type="SAM" id="SignalP"/>
    </source>
</evidence>
<dbReference type="EMBL" id="CAJOAY010000855">
    <property type="protein sequence ID" value="CAF3748186.1"/>
    <property type="molecule type" value="Genomic_DNA"/>
</dbReference>